<organism evidence="1 2">
    <name type="scientific">Methylotuvimicrobium alcaliphilum (strain DSM 19304 / NCIMB 14124 / VKM B-2133 / 20Z)</name>
    <name type="common">Methylomicrobium alcaliphilum</name>
    <dbReference type="NCBI Taxonomy" id="1091494"/>
    <lineage>
        <taxon>Bacteria</taxon>
        <taxon>Pseudomonadati</taxon>
        <taxon>Pseudomonadota</taxon>
        <taxon>Gammaproteobacteria</taxon>
        <taxon>Methylococcales</taxon>
        <taxon>Methylococcaceae</taxon>
        <taxon>Methylotuvimicrobium</taxon>
    </lineage>
</organism>
<reference evidence="2" key="1">
    <citation type="journal article" date="2012" name="J. Bacteriol.">
        <title>Genome sequence of the haloalkaliphilic methanotrophic bacterium Methylomicrobium alcaliphilum 20Z.</title>
        <authorList>
            <person name="Vuilleumier S."/>
            <person name="Khmelenina V.N."/>
            <person name="Bringel F."/>
            <person name="Reshetnikov A.S."/>
            <person name="Lajus A."/>
            <person name="Mangenot S."/>
            <person name="Rouy Z."/>
            <person name="Op den Camp H.J."/>
            <person name="Jetten M.S."/>
            <person name="Dispirito A.A."/>
            <person name="Dunfield P."/>
            <person name="Klotz M.G."/>
            <person name="Semrau J.D."/>
            <person name="Stein L.Y."/>
            <person name="Barbe V."/>
            <person name="Medigue C."/>
            <person name="Trotsenko Y.A."/>
            <person name="Kalyuzhnaya M.G."/>
        </authorList>
    </citation>
    <scope>NUCLEOTIDE SEQUENCE [LARGE SCALE GENOMIC DNA]</scope>
    <source>
        <strain evidence="2">DSM 19304 / NCIMB 14124 / VKM B-2133 / 20Z</strain>
    </source>
</reference>
<sequence length="50" mass="5790">MNDCLGEVTIELNLKNQLSILNPVRPEPSRRAQNERISRVRLIFSRLKGN</sequence>
<dbReference type="KEGG" id="mah:MEALZ_2518"/>
<name>G4SWI3_META2</name>
<proteinExistence type="predicted"/>
<gene>
    <name evidence="1" type="ordered locus">MEALZ_2518</name>
</gene>
<evidence type="ECO:0000313" key="1">
    <source>
        <dbReference type="EMBL" id="CCE24196.1"/>
    </source>
</evidence>
<protein>
    <submittedName>
        <fullName evidence="1">Uncharacterized protein</fullName>
    </submittedName>
</protein>
<dbReference type="AlphaFoldDB" id="G4SWI3"/>
<dbReference type="Proteomes" id="UP000008315">
    <property type="component" value="Chromosome"/>
</dbReference>
<dbReference type="EMBL" id="FO082060">
    <property type="protein sequence ID" value="CCE24196.1"/>
    <property type="molecule type" value="Genomic_DNA"/>
</dbReference>
<accession>G4SWI3</accession>
<dbReference type="HOGENOM" id="CLU_3119635_0_0_6"/>
<evidence type="ECO:0000313" key="2">
    <source>
        <dbReference type="Proteomes" id="UP000008315"/>
    </source>
</evidence>
<keyword evidence="2" id="KW-1185">Reference proteome</keyword>